<accession>A0AAN6TX04</accession>
<dbReference type="Proteomes" id="UP001302602">
    <property type="component" value="Unassembled WGS sequence"/>
</dbReference>
<dbReference type="RefSeq" id="XP_062646063.1">
    <property type="nucleotide sequence ID" value="XM_062791324.1"/>
</dbReference>
<reference evidence="2" key="1">
    <citation type="journal article" date="2023" name="Mol. Phylogenet. Evol.">
        <title>Genome-scale phylogeny and comparative genomics of the fungal order Sordariales.</title>
        <authorList>
            <person name="Hensen N."/>
            <person name="Bonometti L."/>
            <person name="Westerberg I."/>
            <person name="Brannstrom I.O."/>
            <person name="Guillou S."/>
            <person name="Cros-Aarteil S."/>
            <person name="Calhoun S."/>
            <person name="Haridas S."/>
            <person name="Kuo A."/>
            <person name="Mondo S."/>
            <person name="Pangilinan J."/>
            <person name="Riley R."/>
            <person name="LaButti K."/>
            <person name="Andreopoulos B."/>
            <person name="Lipzen A."/>
            <person name="Chen C."/>
            <person name="Yan M."/>
            <person name="Daum C."/>
            <person name="Ng V."/>
            <person name="Clum A."/>
            <person name="Steindorff A."/>
            <person name="Ohm R.A."/>
            <person name="Martin F."/>
            <person name="Silar P."/>
            <person name="Natvig D.O."/>
            <person name="Lalanne C."/>
            <person name="Gautier V."/>
            <person name="Ament-Velasquez S.L."/>
            <person name="Kruys A."/>
            <person name="Hutchinson M.I."/>
            <person name="Powell A.J."/>
            <person name="Barry K."/>
            <person name="Miller A.N."/>
            <person name="Grigoriev I.V."/>
            <person name="Debuchy R."/>
            <person name="Gladieux P."/>
            <person name="Hiltunen Thoren M."/>
            <person name="Johannesson H."/>
        </authorList>
    </citation>
    <scope>NUCLEOTIDE SEQUENCE</scope>
    <source>
        <strain evidence="2">CBS 731.68</strain>
    </source>
</reference>
<evidence type="ECO:0000313" key="3">
    <source>
        <dbReference type="Proteomes" id="UP001302602"/>
    </source>
</evidence>
<keyword evidence="1" id="KW-0732">Signal</keyword>
<dbReference type="EMBL" id="MU853231">
    <property type="protein sequence ID" value="KAK4122292.1"/>
    <property type="molecule type" value="Genomic_DNA"/>
</dbReference>
<name>A0AAN6TX04_9PEZI</name>
<protein>
    <submittedName>
        <fullName evidence="2">Uncharacterized protein</fullName>
    </submittedName>
</protein>
<reference evidence="2" key="2">
    <citation type="submission" date="2023-05" db="EMBL/GenBank/DDBJ databases">
        <authorList>
            <consortium name="Lawrence Berkeley National Laboratory"/>
            <person name="Steindorff A."/>
            <person name="Hensen N."/>
            <person name="Bonometti L."/>
            <person name="Westerberg I."/>
            <person name="Brannstrom I.O."/>
            <person name="Guillou S."/>
            <person name="Cros-Aarteil S."/>
            <person name="Calhoun S."/>
            <person name="Haridas S."/>
            <person name="Kuo A."/>
            <person name="Mondo S."/>
            <person name="Pangilinan J."/>
            <person name="Riley R."/>
            <person name="Labutti K."/>
            <person name="Andreopoulos B."/>
            <person name="Lipzen A."/>
            <person name="Chen C."/>
            <person name="Yanf M."/>
            <person name="Daum C."/>
            <person name="Ng V."/>
            <person name="Clum A."/>
            <person name="Ohm R."/>
            <person name="Martin F."/>
            <person name="Silar P."/>
            <person name="Natvig D."/>
            <person name="Lalanne C."/>
            <person name="Gautier V."/>
            <person name="Ament-Velasquez S.L."/>
            <person name="Kruys A."/>
            <person name="Hutchinson M.I."/>
            <person name="Powell A.J."/>
            <person name="Barry K."/>
            <person name="Miller A.N."/>
            <person name="Grigoriev I.V."/>
            <person name="Debuchy R."/>
            <person name="Gladieux P."/>
            <person name="Thoren M.H."/>
            <person name="Johannesson H."/>
        </authorList>
    </citation>
    <scope>NUCLEOTIDE SEQUENCE</scope>
    <source>
        <strain evidence="2">CBS 731.68</strain>
    </source>
</reference>
<sequence>MGIYLFFLASNLLYITCLSKSILWSNETHPASSWIVSSPGHPATNVRSRAGSQPALDAERLRALAADYRSRASRTLLRWLWWNRSGPDSYRACTWGCTILRTAYTTTDVAFQTAVDALYRYMRAVADAEIRSGVPLLYLVDPRPSEEFYVNRFINDVLQDRERLENATVAEACAYFRRWALYCCWYGSEERYFSSAVGPRLKTAILFDDETAAQLQGVAKRRFFKGELNCVTVRSEHCVMLVEVEPKGRGGPGMDQGVTDCFRVRLVHLLRCWFDRDRKDPAYMLWEVDERSSVEWFFTDGTLSEPGKETLLYDRLSTEMNAESNGITPSFQFFATFIWSSS</sequence>
<dbReference type="GeneID" id="87828093"/>
<evidence type="ECO:0000313" key="2">
    <source>
        <dbReference type="EMBL" id="KAK4122292.1"/>
    </source>
</evidence>
<evidence type="ECO:0000256" key="1">
    <source>
        <dbReference type="SAM" id="SignalP"/>
    </source>
</evidence>
<feature type="chain" id="PRO_5042868093" evidence="1">
    <location>
        <begin position="20"/>
        <end position="342"/>
    </location>
</feature>
<comment type="caution">
    <text evidence="2">The sequence shown here is derived from an EMBL/GenBank/DDBJ whole genome shotgun (WGS) entry which is preliminary data.</text>
</comment>
<keyword evidence="3" id="KW-1185">Reference proteome</keyword>
<feature type="signal peptide" evidence="1">
    <location>
        <begin position="1"/>
        <end position="19"/>
    </location>
</feature>
<proteinExistence type="predicted"/>
<organism evidence="2 3">
    <name type="scientific">Parathielavia appendiculata</name>
    <dbReference type="NCBI Taxonomy" id="2587402"/>
    <lineage>
        <taxon>Eukaryota</taxon>
        <taxon>Fungi</taxon>
        <taxon>Dikarya</taxon>
        <taxon>Ascomycota</taxon>
        <taxon>Pezizomycotina</taxon>
        <taxon>Sordariomycetes</taxon>
        <taxon>Sordariomycetidae</taxon>
        <taxon>Sordariales</taxon>
        <taxon>Chaetomiaceae</taxon>
        <taxon>Parathielavia</taxon>
    </lineage>
</organism>
<dbReference type="AlphaFoldDB" id="A0AAN6TX04"/>
<gene>
    <name evidence="2" type="ORF">N657DRAFT_635080</name>
</gene>